<reference evidence="2 3" key="1">
    <citation type="journal article" date="2015" name="Genome Biol. Evol.">
        <title>Comparative Genomics of a Bacterivorous Green Alga Reveals Evolutionary Causalities and Consequences of Phago-Mixotrophic Mode of Nutrition.</title>
        <authorList>
            <person name="Burns J.A."/>
            <person name="Paasch A."/>
            <person name="Narechania A."/>
            <person name="Kim E."/>
        </authorList>
    </citation>
    <scope>NUCLEOTIDE SEQUENCE [LARGE SCALE GENOMIC DNA]</scope>
    <source>
        <strain evidence="2 3">PLY_AMNH</strain>
    </source>
</reference>
<proteinExistence type="predicted"/>
<evidence type="ECO:0000313" key="3">
    <source>
        <dbReference type="Proteomes" id="UP001190700"/>
    </source>
</evidence>
<dbReference type="Proteomes" id="UP001190700">
    <property type="component" value="Unassembled WGS sequence"/>
</dbReference>
<keyword evidence="3" id="KW-1185">Reference proteome</keyword>
<protein>
    <submittedName>
        <fullName evidence="2">Uncharacterized protein</fullName>
    </submittedName>
</protein>
<dbReference type="Pfam" id="PF08855">
    <property type="entry name" value="DUF1825"/>
    <property type="match status" value="2"/>
</dbReference>
<comment type="caution">
    <text evidence="2">The sequence shown here is derived from an EMBL/GenBank/DDBJ whole genome shotgun (WGS) entry which is preliminary data.</text>
</comment>
<evidence type="ECO:0000256" key="1">
    <source>
        <dbReference type="SAM" id="MobiDB-lite"/>
    </source>
</evidence>
<feature type="region of interest" description="Disordered" evidence="1">
    <location>
        <begin position="222"/>
        <end position="262"/>
    </location>
</feature>
<dbReference type="InterPro" id="IPR014954">
    <property type="entry name" value="DUF1825"/>
</dbReference>
<organism evidence="2 3">
    <name type="scientific">Cymbomonas tetramitiformis</name>
    <dbReference type="NCBI Taxonomy" id="36881"/>
    <lineage>
        <taxon>Eukaryota</taxon>
        <taxon>Viridiplantae</taxon>
        <taxon>Chlorophyta</taxon>
        <taxon>Pyramimonadophyceae</taxon>
        <taxon>Pyramimonadales</taxon>
        <taxon>Pyramimonadaceae</taxon>
        <taxon>Cymbomonas</taxon>
    </lineage>
</organism>
<dbReference type="EMBL" id="LGRX02019020">
    <property type="protein sequence ID" value="KAK3259066.1"/>
    <property type="molecule type" value="Genomic_DNA"/>
</dbReference>
<feature type="compositionally biased region" description="Basic and acidic residues" evidence="1">
    <location>
        <begin position="243"/>
        <end position="256"/>
    </location>
</feature>
<accession>A0AAE0KSD6</accession>
<name>A0AAE0KSD6_9CHLO</name>
<sequence length="262" mass="30439">MFESEIVQREVESMMQDWEVLNGLMEQYHDFDLEGKKVFLEKFTELEGRFSILKKRFELSSNPEDKALLNNPDFFLSSDTGGWTKLLAEMRSELQDEEEGRAPSSNQFASQVFSAAANLEDSSLSSDMVKEDLRRLMREFAMLMSLSEKFPSFDLEVKRIYLSKALDNLDRLRIFRKRFELSNNPADKRLLASMYNQFGGVVFETMIKALENLSEKLLEKIKDKKEKKKRKKEAKKAKKEAKKAKMEAKQAKKSSGDSEDYS</sequence>
<feature type="compositionally biased region" description="Basic residues" evidence="1">
    <location>
        <begin position="225"/>
        <end position="242"/>
    </location>
</feature>
<gene>
    <name evidence="2" type="ORF">CYMTET_31922</name>
</gene>
<evidence type="ECO:0000313" key="2">
    <source>
        <dbReference type="EMBL" id="KAK3259066.1"/>
    </source>
</evidence>
<dbReference type="AlphaFoldDB" id="A0AAE0KSD6"/>